<accession>V5QQ27</accession>
<dbReference type="InterPro" id="IPR000873">
    <property type="entry name" value="AMP-dep_synth/lig_dom"/>
</dbReference>
<dbReference type="AlphaFoldDB" id="V5QQ27"/>
<dbReference type="Pfam" id="PF00501">
    <property type="entry name" value="AMP-binding"/>
    <property type="match status" value="1"/>
</dbReference>
<feature type="non-terminal residue" evidence="4">
    <location>
        <position position="216"/>
    </location>
</feature>
<dbReference type="SUPFAM" id="SSF56801">
    <property type="entry name" value="Acetyl-CoA synthetase-like"/>
    <property type="match status" value="1"/>
</dbReference>
<protein>
    <submittedName>
        <fullName evidence="4">NRPS</fullName>
    </submittedName>
</protein>
<dbReference type="PANTHER" id="PTHR44845">
    <property type="entry name" value="CARRIER DOMAIN-CONTAINING PROTEIN"/>
    <property type="match status" value="1"/>
</dbReference>
<keyword evidence="1" id="KW-0596">Phosphopantetheine</keyword>
<feature type="non-terminal residue" evidence="4">
    <location>
        <position position="1"/>
    </location>
</feature>
<evidence type="ECO:0000259" key="3">
    <source>
        <dbReference type="Pfam" id="PF00501"/>
    </source>
</evidence>
<reference evidence="4" key="1">
    <citation type="journal article" date="2014" name="Antonie Van Leeuwenhoek">
        <title>Detection of polyketide synthase and nonribosomal peptide synthetase biosynthetic genes from antimicrobial coral-associated actinomycetes.</title>
        <authorList>
            <person name="Li J."/>
            <person name="Dong J.D."/>
            <person name="Yang J."/>
            <person name="Luo X.M."/>
            <person name="Zhang S."/>
        </authorList>
    </citation>
    <scope>NUCLEOTIDE SEQUENCE</scope>
    <source>
        <strain evidence="4">SCSIO11469</strain>
    </source>
</reference>
<dbReference type="PANTHER" id="PTHR44845:SF6">
    <property type="entry name" value="BETA-ALANINE-ACTIVATING ENZYME"/>
    <property type="match status" value="1"/>
</dbReference>
<evidence type="ECO:0000256" key="2">
    <source>
        <dbReference type="ARBA" id="ARBA00022553"/>
    </source>
</evidence>
<evidence type="ECO:0000256" key="1">
    <source>
        <dbReference type="ARBA" id="ARBA00022450"/>
    </source>
</evidence>
<keyword evidence="2" id="KW-0597">Phosphoprotein</keyword>
<feature type="domain" description="AMP-dependent synthetase/ligase" evidence="3">
    <location>
        <begin position="8"/>
        <end position="184"/>
    </location>
</feature>
<sequence length="216" mass="23302">MVNRLLWFGRVFPYQENEHVLAKSSLSFADGTSELMGALVHGATVVMATADQARDAGEMARLGVSHHIGRITVMPGLLATLLELPDHEILTTSRVWVSSGDVLPPATVAHFTQTLPDAQLINTSGATEVSFDCVYGICTGNDTPIGRPIDNTRAYVLDTNLQPVPVGVEGEFYLAGTGVTRGYLNRPGLTAQRYLADPFATHFNDPGARMYRTGDV</sequence>
<dbReference type="Gene3D" id="2.30.38.10">
    <property type="entry name" value="Luciferase, Domain 3"/>
    <property type="match status" value="1"/>
</dbReference>
<dbReference type="EMBL" id="KF470770">
    <property type="protein sequence ID" value="AHB18637.1"/>
    <property type="molecule type" value="Genomic_DNA"/>
</dbReference>
<proteinExistence type="predicted"/>
<dbReference type="Gene3D" id="3.40.50.980">
    <property type="match status" value="1"/>
</dbReference>
<name>V5QQ27_9ACTN</name>
<organism evidence="4">
    <name type="scientific">Streptomyces sp. SCSIO 11469</name>
    <dbReference type="NCBI Taxonomy" id="1425704"/>
    <lineage>
        <taxon>Bacteria</taxon>
        <taxon>Bacillati</taxon>
        <taxon>Actinomycetota</taxon>
        <taxon>Actinomycetes</taxon>
        <taxon>Kitasatosporales</taxon>
        <taxon>Streptomycetaceae</taxon>
        <taxon>Streptomyces</taxon>
    </lineage>
</organism>
<evidence type="ECO:0000313" key="4">
    <source>
        <dbReference type="EMBL" id="AHB18637.1"/>
    </source>
</evidence>